<dbReference type="Proteomes" id="UP000551878">
    <property type="component" value="Unassembled WGS sequence"/>
</dbReference>
<gene>
    <name evidence="2" type="ORF">HNQ41_002303</name>
</gene>
<feature type="transmembrane region" description="Helical" evidence="1">
    <location>
        <begin position="12"/>
        <end position="35"/>
    </location>
</feature>
<keyword evidence="1" id="KW-0472">Membrane</keyword>
<evidence type="ECO:0000256" key="1">
    <source>
        <dbReference type="SAM" id="Phobius"/>
    </source>
</evidence>
<organism evidence="2 3">
    <name type="scientific">Texcoconibacillus texcoconensis</name>
    <dbReference type="NCBI Taxonomy" id="1095777"/>
    <lineage>
        <taxon>Bacteria</taxon>
        <taxon>Bacillati</taxon>
        <taxon>Bacillota</taxon>
        <taxon>Bacilli</taxon>
        <taxon>Bacillales</taxon>
        <taxon>Bacillaceae</taxon>
        <taxon>Texcoconibacillus</taxon>
    </lineage>
</organism>
<evidence type="ECO:0000313" key="2">
    <source>
        <dbReference type="EMBL" id="MBB5174109.1"/>
    </source>
</evidence>
<dbReference type="EMBL" id="JACHHB010000010">
    <property type="protein sequence ID" value="MBB5174109.1"/>
    <property type="molecule type" value="Genomic_DNA"/>
</dbReference>
<comment type="caution">
    <text evidence="2">The sequence shown here is derived from an EMBL/GenBank/DDBJ whole genome shotgun (WGS) entry which is preliminary data.</text>
</comment>
<dbReference type="RefSeq" id="WP_184664545.1">
    <property type="nucleotide sequence ID" value="NZ_JACHHB010000010.1"/>
</dbReference>
<keyword evidence="1" id="KW-0812">Transmembrane</keyword>
<evidence type="ECO:0000313" key="3">
    <source>
        <dbReference type="Proteomes" id="UP000551878"/>
    </source>
</evidence>
<proteinExistence type="predicted"/>
<keyword evidence="1" id="KW-1133">Transmembrane helix</keyword>
<name>A0A840QRZ4_9BACI</name>
<accession>A0A840QRZ4</accession>
<keyword evidence="3" id="KW-1185">Reference proteome</keyword>
<protein>
    <submittedName>
        <fullName evidence="2">Type II secretory pathway component PulK</fullName>
    </submittedName>
</protein>
<reference evidence="2 3" key="1">
    <citation type="submission" date="2020-08" db="EMBL/GenBank/DDBJ databases">
        <title>Genomic Encyclopedia of Type Strains, Phase IV (KMG-IV): sequencing the most valuable type-strain genomes for metagenomic binning, comparative biology and taxonomic classification.</title>
        <authorList>
            <person name="Goeker M."/>
        </authorList>
    </citation>
    <scope>NUCLEOTIDE SEQUENCE [LARGE SCALE GENOMIC DNA]</scope>
    <source>
        <strain evidence="2 3">DSM 24696</strain>
    </source>
</reference>
<dbReference type="AlphaFoldDB" id="A0A840QRZ4"/>
<sequence>MYRRVKGQTGVALPSALLVITVLMLVFMALAAYLVNEVRSHQTVYEQLQAKYDAEAHIETAFAEIENAESLSEQSDLSAFCDQLESTVSVDATCDEQVEENRAEVLLNTTGVSVHNDSQTYNLEVQIDVKVDPFKDADETFVRLEEWEVVQWGARGE</sequence>